<gene>
    <name evidence="10" type="ORF">PYX00_011312</name>
</gene>
<evidence type="ECO:0000256" key="2">
    <source>
        <dbReference type="ARBA" id="ARBA00010916"/>
    </source>
</evidence>
<evidence type="ECO:0000256" key="7">
    <source>
        <dbReference type="ARBA" id="ARBA00023163"/>
    </source>
</evidence>
<keyword evidence="7" id="KW-0804">Transcription</keyword>
<name>A0AAW2H761_9NEOP</name>
<proteinExistence type="inferred from homology"/>
<dbReference type="GO" id="GO:0005634">
    <property type="term" value="C:nucleus"/>
    <property type="evidence" value="ECO:0007669"/>
    <property type="project" value="UniProtKB-SubCell"/>
</dbReference>
<comment type="caution">
    <text evidence="10">The sequence shown here is derived from an EMBL/GenBank/DDBJ whole genome shotgun (WGS) entry which is preliminary data.</text>
</comment>
<evidence type="ECO:0000256" key="4">
    <source>
        <dbReference type="ARBA" id="ARBA00022853"/>
    </source>
</evidence>
<comment type="similarity">
    <text evidence="2">Belongs to the EAF6 family.</text>
</comment>
<reference evidence="10" key="1">
    <citation type="journal article" date="2024" name="Gigascience">
        <title>Chromosome-level genome of the poultry shaft louse Menopon gallinae provides insight into the host-switching and adaptive evolution of parasitic lice.</title>
        <authorList>
            <person name="Xu Y."/>
            <person name="Ma L."/>
            <person name="Liu S."/>
            <person name="Liang Y."/>
            <person name="Liu Q."/>
            <person name="He Z."/>
            <person name="Tian L."/>
            <person name="Duan Y."/>
            <person name="Cai W."/>
            <person name="Li H."/>
            <person name="Song F."/>
        </authorList>
    </citation>
    <scope>NUCLEOTIDE SEQUENCE</scope>
    <source>
        <strain evidence="10">Cailab_2023a</strain>
    </source>
</reference>
<evidence type="ECO:0000256" key="5">
    <source>
        <dbReference type="ARBA" id="ARBA00023015"/>
    </source>
</evidence>
<dbReference type="GO" id="GO:0006325">
    <property type="term" value="P:chromatin organization"/>
    <property type="evidence" value="ECO:0007669"/>
    <property type="project" value="UniProtKB-KW"/>
</dbReference>
<evidence type="ECO:0000256" key="8">
    <source>
        <dbReference type="ARBA" id="ARBA00023242"/>
    </source>
</evidence>
<keyword evidence="6 9" id="KW-0175">Coiled coil</keyword>
<keyword evidence="5" id="KW-0805">Transcription regulation</keyword>
<dbReference type="Pfam" id="PF09340">
    <property type="entry name" value="NuA4"/>
    <property type="match status" value="1"/>
</dbReference>
<evidence type="ECO:0000256" key="6">
    <source>
        <dbReference type="ARBA" id="ARBA00023054"/>
    </source>
</evidence>
<accession>A0AAW2H761</accession>
<organism evidence="10">
    <name type="scientific">Menopon gallinae</name>
    <name type="common">poultry shaft louse</name>
    <dbReference type="NCBI Taxonomy" id="328185"/>
    <lineage>
        <taxon>Eukaryota</taxon>
        <taxon>Metazoa</taxon>
        <taxon>Ecdysozoa</taxon>
        <taxon>Arthropoda</taxon>
        <taxon>Hexapoda</taxon>
        <taxon>Insecta</taxon>
        <taxon>Pterygota</taxon>
        <taxon>Neoptera</taxon>
        <taxon>Paraneoptera</taxon>
        <taxon>Psocodea</taxon>
        <taxon>Troctomorpha</taxon>
        <taxon>Phthiraptera</taxon>
        <taxon>Amblycera</taxon>
        <taxon>Menoponidae</taxon>
        <taxon>Menopon</taxon>
    </lineage>
</organism>
<dbReference type="EMBL" id="JARGDH010000006">
    <property type="protein sequence ID" value="KAL0265599.1"/>
    <property type="molecule type" value="Genomic_DNA"/>
</dbReference>
<evidence type="ECO:0000313" key="10">
    <source>
        <dbReference type="EMBL" id="KAL0265599.1"/>
    </source>
</evidence>
<keyword evidence="8" id="KW-0539">Nucleus</keyword>
<comment type="subcellular location">
    <subcellularLocation>
        <location evidence="1">Nucleus</location>
    </subcellularLocation>
</comment>
<evidence type="ECO:0000256" key="9">
    <source>
        <dbReference type="SAM" id="Coils"/>
    </source>
</evidence>
<keyword evidence="4" id="KW-0156">Chromatin regulator</keyword>
<dbReference type="InterPro" id="IPR015418">
    <property type="entry name" value="Eaf6"/>
</dbReference>
<dbReference type="GO" id="GO:0000123">
    <property type="term" value="C:histone acetyltransferase complex"/>
    <property type="evidence" value="ECO:0007669"/>
    <property type="project" value="InterPro"/>
</dbReference>
<protein>
    <recommendedName>
        <fullName evidence="3">Chromatin modification-related protein MEAF6</fullName>
    </recommendedName>
</protein>
<evidence type="ECO:0000256" key="3">
    <source>
        <dbReference type="ARBA" id="ARBA00019141"/>
    </source>
</evidence>
<dbReference type="AlphaFoldDB" id="A0AAW2H761"/>
<evidence type="ECO:0000256" key="1">
    <source>
        <dbReference type="ARBA" id="ARBA00004123"/>
    </source>
</evidence>
<feature type="coiled-coil region" evidence="9">
    <location>
        <begin position="66"/>
        <end position="93"/>
    </location>
</feature>
<sequence>MGAVDTTNLTRLYEELMKGFDEAVLNRKRISDDVLRVEEESWGEANTDAGPMSSRDLHDEDQLSLVRKLFLKRQSIQKELKRVEREIFKYETLLLETAQGTPVTKTLEYYSSNRSEKKKYSVRDSERIFSKDLPPINK</sequence>